<dbReference type="Proteomes" id="UP000217446">
    <property type="component" value="Unassembled WGS sequence"/>
</dbReference>
<evidence type="ECO:0000313" key="2">
    <source>
        <dbReference type="Proteomes" id="UP000217446"/>
    </source>
</evidence>
<evidence type="ECO:0008006" key="3">
    <source>
        <dbReference type="Google" id="ProtNLM"/>
    </source>
</evidence>
<keyword evidence="2" id="KW-1185">Reference proteome</keyword>
<sequence length="99" mass="10811">MLIDFVKPGDTVWLLVTLSDIVHVMDMMTTELMTRQQAADRLHLSLSTVNRMCSDGRLTIVRPSGAEGGRVFVTAESVNKALTPVITKAQTTHPEGETA</sequence>
<name>A0A250VFL7_STROL</name>
<accession>A0A250VFL7</accession>
<comment type="caution">
    <text evidence="1">The sequence shown here is derived from an EMBL/GenBank/DDBJ whole genome shotgun (WGS) entry which is preliminary data.</text>
</comment>
<organism evidence="1 2">
    <name type="scientific">Streptomyces olivochromogenes</name>
    <dbReference type="NCBI Taxonomy" id="1963"/>
    <lineage>
        <taxon>Bacteria</taxon>
        <taxon>Bacillati</taxon>
        <taxon>Actinomycetota</taxon>
        <taxon>Actinomycetes</taxon>
        <taxon>Kitasatosporales</taxon>
        <taxon>Streptomycetaceae</taxon>
        <taxon>Streptomyces</taxon>
    </lineage>
</organism>
<gene>
    <name evidence="1" type="ORF">SO3561_04375</name>
</gene>
<dbReference type="STRING" id="1963.AQJ27_10910"/>
<dbReference type="EMBL" id="BDQI01000008">
    <property type="protein sequence ID" value="GAX52856.1"/>
    <property type="molecule type" value="Genomic_DNA"/>
</dbReference>
<reference evidence="2" key="1">
    <citation type="submission" date="2017-05" db="EMBL/GenBank/DDBJ databases">
        <title>Streptomyces olivochromogenes NBRC 3561 whole genome shotgun sequence.</title>
        <authorList>
            <person name="Dohra H."/>
            <person name="Kodani S."/>
        </authorList>
    </citation>
    <scope>NUCLEOTIDE SEQUENCE [LARGE SCALE GENOMIC DNA]</scope>
    <source>
        <strain evidence="2">NBRC 3561</strain>
    </source>
</reference>
<proteinExistence type="predicted"/>
<protein>
    <recommendedName>
        <fullName evidence="3">Helix-turn-helix domain-containing protein</fullName>
    </recommendedName>
</protein>
<dbReference type="AlphaFoldDB" id="A0A250VFL7"/>
<evidence type="ECO:0000313" key="1">
    <source>
        <dbReference type="EMBL" id="GAX52856.1"/>
    </source>
</evidence>